<organism evidence="3">
    <name type="scientific">mine drainage metagenome</name>
    <dbReference type="NCBI Taxonomy" id="410659"/>
    <lineage>
        <taxon>unclassified sequences</taxon>
        <taxon>metagenomes</taxon>
        <taxon>ecological metagenomes</taxon>
    </lineage>
</organism>
<dbReference type="AlphaFoldDB" id="A0A3P3ZNH2"/>
<evidence type="ECO:0000313" key="3">
    <source>
        <dbReference type="EMBL" id="VAY87943.1"/>
    </source>
</evidence>
<sequence>MRKEGVLLLGSGNIVHHLGAALWEEMSPPHAWAKSFDDWVVECIRKHDHESLLEWDRWPAEGYLAVPTPEHFLPLLPILGSFQSTDQVSFPVRLMEMAAISMTGVLLSPREGSSGPETNQERNVVPHC</sequence>
<protein>
    <submittedName>
        <fullName evidence="3">LigB family dioxygenase</fullName>
    </submittedName>
</protein>
<dbReference type="PANTHER" id="PTHR30096">
    <property type="entry name" value="4,5-DOPA DIOXYGENASE EXTRADIOL-LIKE PROTEIN"/>
    <property type="match status" value="1"/>
</dbReference>
<dbReference type="GO" id="GO:0051213">
    <property type="term" value="F:dioxygenase activity"/>
    <property type="evidence" value="ECO:0007669"/>
    <property type="project" value="UniProtKB-KW"/>
</dbReference>
<proteinExistence type="predicted"/>
<dbReference type="SUPFAM" id="SSF53213">
    <property type="entry name" value="LigB-like"/>
    <property type="match status" value="1"/>
</dbReference>
<evidence type="ECO:0000256" key="1">
    <source>
        <dbReference type="ARBA" id="ARBA00023002"/>
    </source>
</evidence>
<gene>
    <name evidence="3" type="ORF">CARN8_2600004</name>
</gene>
<evidence type="ECO:0000256" key="2">
    <source>
        <dbReference type="SAM" id="MobiDB-lite"/>
    </source>
</evidence>
<keyword evidence="3" id="KW-0223">Dioxygenase</keyword>
<reference evidence="3" key="1">
    <citation type="submission" date="2018-10" db="EMBL/GenBank/DDBJ databases">
        <authorList>
            <person name="Plewniak F."/>
        </authorList>
    </citation>
    <scope>NUCLEOTIDE SEQUENCE</scope>
</reference>
<dbReference type="Gene3D" id="3.40.830.10">
    <property type="entry name" value="LigB-like"/>
    <property type="match status" value="1"/>
</dbReference>
<dbReference type="EMBL" id="UOYP01000180">
    <property type="protein sequence ID" value="VAY87943.1"/>
    <property type="molecule type" value="Genomic_DNA"/>
</dbReference>
<feature type="region of interest" description="Disordered" evidence="2">
    <location>
        <begin position="108"/>
        <end position="128"/>
    </location>
</feature>
<name>A0A3P3ZNH2_9ZZZZ</name>
<accession>A0A3P3ZNH2</accession>
<keyword evidence="1" id="KW-0560">Oxidoreductase</keyword>
<dbReference type="PANTHER" id="PTHR30096:SF0">
    <property type="entry name" value="4,5-DOPA DIOXYGENASE EXTRADIOL-LIKE PROTEIN"/>
    <property type="match status" value="1"/>
</dbReference>